<dbReference type="InterPro" id="IPR058716">
    <property type="entry name" value="WNWW_dom-containing"/>
</dbReference>
<dbReference type="EMBL" id="FOAD01000003">
    <property type="protein sequence ID" value="SEL22342.1"/>
    <property type="molecule type" value="Genomic_DNA"/>
</dbReference>
<protein>
    <submittedName>
        <fullName evidence="1">Uncharacterized protein</fullName>
    </submittedName>
</protein>
<name>A0A1H7NFM6_HALLR</name>
<gene>
    <name evidence="1" type="ORF">SAMN04488691_103303</name>
</gene>
<accession>A0A1H7NFM6</accession>
<evidence type="ECO:0000313" key="1">
    <source>
        <dbReference type="EMBL" id="SEL22342.1"/>
    </source>
</evidence>
<proteinExistence type="predicted"/>
<organism evidence="1 2">
    <name type="scientific">Haloferax larsenii</name>
    <dbReference type="NCBI Taxonomy" id="302484"/>
    <lineage>
        <taxon>Archaea</taxon>
        <taxon>Methanobacteriati</taxon>
        <taxon>Methanobacteriota</taxon>
        <taxon>Stenosarchaea group</taxon>
        <taxon>Halobacteria</taxon>
        <taxon>Halobacteriales</taxon>
        <taxon>Haloferacaceae</taxon>
        <taxon>Haloferax</taxon>
    </lineage>
</organism>
<dbReference type="Pfam" id="PF26484">
    <property type="entry name" value="WNWW"/>
    <property type="match status" value="1"/>
</dbReference>
<dbReference type="Proteomes" id="UP000183894">
    <property type="component" value="Unassembled WGS sequence"/>
</dbReference>
<reference evidence="1 2" key="1">
    <citation type="submission" date="2016-10" db="EMBL/GenBank/DDBJ databases">
        <authorList>
            <person name="de Groot N.N."/>
        </authorList>
    </citation>
    <scope>NUCLEOTIDE SEQUENCE [LARGE SCALE GENOMIC DNA]</scope>
    <source>
        <strain evidence="1 2">CDM_5</strain>
    </source>
</reference>
<sequence length="127" mass="14247">MTVRDGLDNRNGRGLHWRARRSVGVTPTDGYDDTRSTFDENAFRDALAEFGGTEAERRVVARQARDLVDSGQAADDRGASLTVDEIVRNLRDAPRGTPATRWNWWLGALEAAYGGYHEFQVRRIPKA</sequence>
<dbReference type="AlphaFoldDB" id="A0A1H7NFM6"/>
<evidence type="ECO:0000313" key="2">
    <source>
        <dbReference type="Proteomes" id="UP000183894"/>
    </source>
</evidence>